<dbReference type="EMBL" id="JAUKUA010000003">
    <property type="protein sequence ID" value="KAK0720423.1"/>
    <property type="molecule type" value="Genomic_DNA"/>
</dbReference>
<dbReference type="PANTHER" id="PTHR37451:SF3">
    <property type="entry name" value="MARVEL DOMAIN-CONTAINING PROTEIN"/>
    <property type="match status" value="1"/>
</dbReference>
<feature type="compositionally biased region" description="Basic and acidic residues" evidence="1">
    <location>
        <begin position="194"/>
        <end position="203"/>
    </location>
</feature>
<evidence type="ECO:0008006" key="5">
    <source>
        <dbReference type="Google" id="ProtNLM"/>
    </source>
</evidence>
<gene>
    <name evidence="3" type="ORF">B0H67DRAFT_576058</name>
</gene>
<evidence type="ECO:0000256" key="1">
    <source>
        <dbReference type="SAM" id="MobiDB-lite"/>
    </source>
</evidence>
<name>A0AA40E2N9_9PEZI</name>
<feature type="transmembrane region" description="Helical" evidence="2">
    <location>
        <begin position="79"/>
        <end position="100"/>
    </location>
</feature>
<evidence type="ECO:0000313" key="3">
    <source>
        <dbReference type="EMBL" id="KAK0720423.1"/>
    </source>
</evidence>
<keyword evidence="4" id="KW-1185">Reference proteome</keyword>
<protein>
    <recommendedName>
        <fullName evidence="5">MARVEL domain-containing protein</fullName>
    </recommendedName>
</protein>
<dbReference type="AlphaFoldDB" id="A0AA40E2N9"/>
<organism evidence="3 4">
    <name type="scientific">Lasiosphaeris hirsuta</name>
    <dbReference type="NCBI Taxonomy" id="260670"/>
    <lineage>
        <taxon>Eukaryota</taxon>
        <taxon>Fungi</taxon>
        <taxon>Dikarya</taxon>
        <taxon>Ascomycota</taxon>
        <taxon>Pezizomycotina</taxon>
        <taxon>Sordariomycetes</taxon>
        <taxon>Sordariomycetidae</taxon>
        <taxon>Sordariales</taxon>
        <taxon>Lasiosphaeriaceae</taxon>
        <taxon>Lasiosphaeris</taxon>
    </lineage>
</organism>
<keyword evidence="2" id="KW-0812">Transmembrane</keyword>
<dbReference type="PANTHER" id="PTHR37451">
    <property type="entry name" value="MARVEL DOMAIN"/>
    <property type="match status" value="1"/>
</dbReference>
<feature type="transmembrane region" description="Helical" evidence="2">
    <location>
        <begin position="120"/>
        <end position="143"/>
    </location>
</feature>
<feature type="compositionally biased region" description="Polar residues" evidence="1">
    <location>
        <begin position="231"/>
        <end position="255"/>
    </location>
</feature>
<evidence type="ECO:0000256" key="2">
    <source>
        <dbReference type="SAM" id="Phobius"/>
    </source>
</evidence>
<feature type="transmembrane region" description="Helical" evidence="2">
    <location>
        <begin position="17"/>
        <end position="36"/>
    </location>
</feature>
<dbReference type="Proteomes" id="UP001172102">
    <property type="component" value="Unassembled WGS sequence"/>
</dbReference>
<proteinExistence type="predicted"/>
<accession>A0AA40E2N9</accession>
<comment type="caution">
    <text evidence="3">The sequence shown here is derived from an EMBL/GenBank/DDBJ whole genome shotgun (WGS) entry which is preliminary data.</text>
</comment>
<evidence type="ECO:0000313" key="4">
    <source>
        <dbReference type="Proteomes" id="UP001172102"/>
    </source>
</evidence>
<keyword evidence="2" id="KW-1133">Transmembrane helix</keyword>
<feature type="transmembrane region" description="Helical" evidence="2">
    <location>
        <begin position="48"/>
        <end position="67"/>
    </location>
</feature>
<feature type="region of interest" description="Disordered" evidence="1">
    <location>
        <begin position="185"/>
        <end position="299"/>
    </location>
</feature>
<keyword evidence="2" id="KW-0472">Membrane</keyword>
<reference evidence="3" key="1">
    <citation type="submission" date="2023-06" db="EMBL/GenBank/DDBJ databases">
        <title>Genome-scale phylogeny and comparative genomics of the fungal order Sordariales.</title>
        <authorList>
            <consortium name="Lawrence Berkeley National Laboratory"/>
            <person name="Hensen N."/>
            <person name="Bonometti L."/>
            <person name="Westerberg I."/>
            <person name="Brannstrom I.O."/>
            <person name="Guillou S."/>
            <person name="Cros-Aarteil S."/>
            <person name="Calhoun S."/>
            <person name="Haridas S."/>
            <person name="Kuo A."/>
            <person name="Mondo S."/>
            <person name="Pangilinan J."/>
            <person name="Riley R."/>
            <person name="Labutti K."/>
            <person name="Andreopoulos B."/>
            <person name="Lipzen A."/>
            <person name="Chen C."/>
            <person name="Yanf M."/>
            <person name="Daum C."/>
            <person name="Ng V."/>
            <person name="Clum A."/>
            <person name="Steindorff A."/>
            <person name="Ohm R."/>
            <person name="Martin F."/>
            <person name="Silar P."/>
            <person name="Natvig D."/>
            <person name="Lalanne C."/>
            <person name="Gautier V."/>
            <person name="Ament-Velasquez S.L."/>
            <person name="Kruys A."/>
            <person name="Hutchinson M.I."/>
            <person name="Powell A.J."/>
            <person name="Barry K."/>
            <person name="Miller A.N."/>
            <person name="Grigoriev I.V."/>
            <person name="Debuchy R."/>
            <person name="Gladieux P."/>
            <person name="Thoren M.H."/>
            <person name="Johannesson H."/>
        </authorList>
    </citation>
    <scope>NUCLEOTIDE SEQUENCE</scope>
    <source>
        <strain evidence="3">SMH4607-1</strain>
    </source>
</reference>
<sequence length="299" mass="32898">MFDNFEFDPEQIPAIKLGFHIAQVVFAFVLWCLEIAVFKDKDSKVTGLAGWTFAVCFLSIPAWIYLAMAPRFPRTRKLAGPRVMAVVDGLFAVIWLSALSTQAAYNTADLCGQACKLSKAIVGLSFFVFLFFCVTTFLSIYTVKYHQWNNRLPGYDKLQLKGGANIDPDKAAFSMAPHDDEAYAPVNAADHDDDPQRGPHSDYSDPYGAPSHAPDPYGAPGLAPDPYVGGSQASSQISYTGAATENPFRQDNPFDSDNEYHPTPSAVGGRYAAPSAQDEFEDTHRPVQFPSADYDRITR</sequence>